<dbReference type="Proteomes" id="UP000325690">
    <property type="component" value="Unassembled WGS sequence"/>
</dbReference>
<proteinExistence type="predicted"/>
<comment type="caution">
    <text evidence="2">The sequence shown here is derived from an EMBL/GenBank/DDBJ whole genome shotgun (WGS) entry which is preliminary data.</text>
</comment>
<accession>A0A5N5VC32</accession>
<dbReference type="PANTHER" id="PTHR36836">
    <property type="entry name" value="COLANIC ACID BIOSYNTHESIS PROTEIN WCAK"/>
    <property type="match status" value="1"/>
</dbReference>
<dbReference type="RefSeq" id="WP_003886126.1">
    <property type="nucleotide sequence ID" value="NZ_ANBO01000042.1"/>
</dbReference>
<dbReference type="Pfam" id="PF04230">
    <property type="entry name" value="PS_pyruv_trans"/>
    <property type="match status" value="1"/>
</dbReference>
<dbReference type="EMBL" id="ANBP01000002">
    <property type="protein sequence ID" value="KAB7759348.1"/>
    <property type="molecule type" value="Genomic_DNA"/>
</dbReference>
<dbReference type="AlphaFoldDB" id="A0A5N5VC32"/>
<evidence type="ECO:0000313" key="3">
    <source>
        <dbReference type="Proteomes" id="UP000325690"/>
    </source>
</evidence>
<sequence length="364" mass="39815">MIIDIRGTNTTNKGAQLMLEAICSRLGDSCEFSVSPTTTEVSVRHRLGVHQVLRYPLAPKLTATAGRLVPARVRARRRLVADSEIDGVLDASGFHYTDQLPTAFARAEALAGRSWVRRGIPKVLLPQAFGPFEKPNTRRWSREALAQADLVFVRDRVSENYVRALDIDTPIVRSPDFTIGMKPASVAPVCDQPFLALVPNKKLFTHGRLQREEYLQILGRFSAAAKANGLASVVVAHEETDHPTARALADRIGAPLIQDPDPLVLKGVLGQATAAVASRFHAVVGCVSQSVPTLALGWSHKYHELLKDFGVPERLVNPDTDPASAIENLLADEAGHTRQKEQLPLLLEKVDAMWERTIDTLTAG</sequence>
<keyword evidence="3" id="KW-1185">Reference proteome</keyword>
<dbReference type="GeneID" id="74301373"/>
<gene>
    <name evidence="2" type="ORF">MPHL21000_03335</name>
</gene>
<organism evidence="2 3">
    <name type="scientific">Mycolicibacterium phlei DSM 43239 = CCUG 21000</name>
    <dbReference type="NCBI Taxonomy" id="1226750"/>
    <lineage>
        <taxon>Bacteria</taxon>
        <taxon>Bacillati</taxon>
        <taxon>Actinomycetota</taxon>
        <taxon>Actinomycetes</taxon>
        <taxon>Mycobacteriales</taxon>
        <taxon>Mycobacteriaceae</taxon>
        <taxon>Mycolicibacterium</taxon>
    </lineage>
</organism>
<dbReference type="InterPro" id="IPR007345">
    <property type="entry name" value="Polysacch_pyruvyl_Trfase"/>
</dbReference>
<reference evidence="2 3" key="1">
    <citation type="submission" date="2012-10" db="EMBL/GenBank/DDBJ databases">
        <title>The draft sequence of the Mycobacterium pheli genome.</title>
        <authorList>
            <person name="Pettersson B.M.F."/>
            <person name="Das S."/>
            <person name="Dasgupta S."/>
            <person name="Bhattacharya A."/>
            <person name="Kirsebom L.A."/>
        </authorList>
    </citation>
    <scope>NUCLEOTIDE SEQUENCE [LARGE SCALE GENOMIC DNA]</scope>
    <source>
        <strain evidence="2 3">CCUG 21000</strain>
    </source>
</reference>
<feature type="domain" description="Polysaccharide pyruvyl transferase" evidence="1">
    <location>
        <begin position="12"/>
        <end position="300"/>
    </location>
</feature>
<protein>
    <recommendedName>
        <fullName evidence="1">Polysaccharide pyruvyl transferase domain-containing protein</fullName>
    </recommendedName>
</protein>
<evidence type="ECO:0000313" key="2">
    <source>
        <dbReference type="EMBL" id="KAB7759348.1"/>
    </source>
</evidence>
<name>A0A5N5VC32_MYCPH</name>
<dbReference type="PANTHER" id="PTHR36836:SF1">
    <property type="entry name" value="COLANIC ACID BIOSYNTHESIS PROTEIN WCAK"/>
    <property type="match status" value="1"/>
</dbReference>
<evidence type="ECO:0000259" key="1">
    <source>
        <dbReference type="Pfam" id="PF04230"/>
    </source>
</evidence>